<dbReference type="Pfam" id="PF00651">
    <property type="entry name" value="BTB"/>
    <property type="match status" value="1"/>
</dbReference>
<dbReference type="AlphaFoldDB" id="E3LIN3"/>
<evidence type="ECO:0000256" key="1">
    <source>
        <dbReference type="SAM" id="MobiDB-lite"/>
    </source>
</evidence>
<dbReference type="SMART" id="SM00225">
    <property type="entry name" value="BTB"/>
    <property type="match status" value="1"/>
</dbReference>
<dbReference type="PROSITE" id="PS50097">
    <property type="entry name" value="BTB"/>
    <property type="match status" value="1"/>
</dbReference>
<feature type="compositionally biased region" description="Acidic residues" evidence="1">
    <location>
        <begin position="32"/>
        <end position="53"/>
    </location>
</feature>
<dbReference type="Gene3D" id="3.30.710.10">
    <property type="entry name" value="Potassium Channel Kv1.1, Chain A"/>
    <property type="match status" value="1"/>
</dbReference>
<organism evidence="4">
    <name type="scientific">Caenorhabditis remanei</name>
    <name type="common">Caenorhabditis vulgaris</name>
    <dbReference type="NCBI Taxonomy" id="31234"/>
    <lineage>
        <taxon>Eukaryota</taxon>
        <taxon>Metazoa</taxon>
        <taxon>Ecdysozoa</taxon>
        <taxon>Nematoda</taxon>
        <taxon>Chromadorea</taxon>
        <taxon>Rhabditida</taxon>
        <taxon>Rhabditina</taxon>
        <taxon>Rhabditomorpha</taxon>
        <taxon>Rhabditoidea</taxon>
        <taxon>Rhabditidae</taxon>
        <taxon>Peloderinae</taxon>
        <taxon>Caenorhabditis</taxon>
    </lineage>
</organism>
<dbReference type="PANTHER" id="PTHR22743">
    <property type="entry name" value="MEPRIN/TRAF-LIKE MATH FAMILY-C.ELEGANS"/>
    <property type="match status" value="1"/>
</dbReference>
<dbReference type="InterPro" id="IPR052664">
    <property type="entry name" value="BTB-MATH_domain_protein"/>
</dbReference>
<evidence type="ECO:0000313" key="3">
    <source>
        <dbReference type="EMBL" id="EFO95188.1"/>
    </source>
</evidence>
<feature type="region of interest" description="Disordered" evidence="1">
    <location>
        <begin position="31"/>
        <end position="53"/>
    </location>
</feature>
<dbReference type="InterPro" id="IPR011333">
    <property type="entry name" value="SKP1/BTB/POZ_sf"/>
</dbReference>
<dbReference type="PANTHER" id="PTHR22743:SF165">
    <property type="entry name" value="BTB AND MATH DOMAIN CONTAINING-RELATED"/>
    <property type="match status" value="1"/>
</dbReference>
<dbReference type="STRING" id="31234.E3LIN3"/>
<proteinExistence type="predicted"/>
<keyword evidence="4" id="KW-1185">Reference proteome</keyword>
<sequence length="317" mass="36871">MTEIVRKFAIKKEIPDFHKTIEELRKIHDELINNEEGDEEGDEEDDESGEEEGEKQYTCLWGIDITKTTNLFTESGNENFSYNVYLYCDNPRENREWSIEAFCELKFATKDGEESIYAKMNRFTDENSDAKVEFDVCIKKISGMQLFDESMRKYSDVVFVVENEKFYVSKLFLASQSSYFDALLLGNFNESTQTEVTLSEIKASDFQQYLEAVYGYSVIDERSVKKILNLAHMYDTQSVLERCQTFLINDSGCTMKEKLELAAKYQLSDLKEECLSEITTVDEIRSVVSRPSKTMDHDILSELFDKLLELQDFDKTE</sequence>
<dbReference type="Proteomes" id="UP000008281">
    <property type="component" value="Unassembled WGS sequence"/>
</dbReference>
<name>E3LIN3_CAERE</name>
<feature type="domain" description="BTB" evidence="2">
    <location>
        <begin position="155"/>
        <end position="214"/>
    </location>
</feature>
<dbReference type="Pfam" id="PF00917">
    <property type="entry name" value="MATH"/>
    <property type="match status" value="1"/>
</dbReference>
<dbReference type="SUPFAM" id="SSF54695">
    <property type="entry name" value="POZ domain"/>
    <property type="match status" value="1"/>
</dbReference>
<evidence type="ECO:0000313" key="4">
    <source>
        <dbReference type="Proteomes" id="UP000008281"/>
    </source>
</evidence>
<gene>
    <name evidence="3" type="ORF">CRE_08994</name>
</gene>
<evidence type="ECO:0000259" key="2">
    <source>
        <dbReference type="PROSITE" id="PS50097"/>
    </source>
</evidence>
<dbReference type="InParanoid" id="E3LIN3"/>
<protein>
    <recommendedName>
        <fullName evidence="2">BTB domain-containing protein</fullName>
    </recommendedName>
</protein>
<dbReference type="InterPro" id="IPR002083">
    <property type="entry name" value="MATH/TRAF_dom"/>
</dbReference>
<accession>E3LIN3</accession>
<reference evidence="3" key="1">
    <citation type="submission" date="2007-07" db="EMBL/GenBank/DDBJ databases">
        <title>PCAP assembly of the Caenorhabditis remanei genome.</title>
        <authorList>
            <consortium name="The Caenorhabditis remanei Sequencing Consortium"/>
            <person name="Wilson R.K."/>
        </authorList>
    </citation>
    <scope>NUCLEOTIDE SEQUENCE [LARGE SCALE GENOMIC DNA]</scope>
    <source>
        <strain evidence="3">PB4641</strain>
    </source>
</reference>
<dbReference type="EMBL" id="DS268409">
    <property type="protein sequence ID" value="EFO95188.1"/>
    <property type="molecule type" value="Genomic_DNA"/>
</dbReference>
<dbReference type="HOGENOM" id="CLU_051249_2_0_1"/>
<dbReference type="OrthoDB" id="6359816at2759"/>
<dbReference type="InterPro" id="IPR000210">
    <property type="entry name" value="BTB/POZ_dom"/>
</dbReference>
<dbReference type="OMA" id="NWESENP"/>
<dbReference type="eggNOG" id="ENOG502RXUT">
    <property type="taxonomic scope" value="Eukaryota"/>
</dbReference>